<protein>
    <submittedName>
        <fullName evidence="4">Membrane protein</fullName>
    </submittedName>
</protein>
<dbReference type="SUPFAM" id="SSF81606">
    <property type="entry name" value="PP2C-like"/>
    <property type="match status" value="1"/>
</dbReference>
<dbReference type="PANTHER" id="PTHR43156:SF2">
    <property type="entry name" value="STAGE II SPORULATION PROTEIN E"/>
    <property type="match status" value="1"/>
</dbReference>
<feature type="domain" description="PPM-type phosphatase" evidence="3">
    <location>
        <begin position="144"/>
        <end position="360"/>
    </location>
</feature>
<keyword evidence="2" id="KW-1133">Transmembrane helix</keyword>
<dbReference type="AlphaFoldDB" id="A0A810N535"/>
<dbReference type="Gene3D" id="3.60.40.10">
    <property type="entry name" value="PPM-type phosphatase domain"/>
    <property type="match status" value="1"/>
</dbReference>
<keyword evidence="1" id="KW-0378">Hydrolase</keyword>
<accession>A0A810N535</accession>
<dbReference type="InterPro" id="IPR001932">
    <property type="entry name" value="PPM-type_phosphatase-like_dom"/>
</dbReference>
<proteinExistence type="predicted"/>
<dbReference type="InterPro" id="IPR052016">
    <property type="entry name" value="Bact_Sigma-Reg"/>
</dbReference>
<name>A0A810N535_9ACTN</name>
<dbReference type="Proteomes" id="UP000680866">
    <property type="component" value="Chromosome"/>
</dbReference>
<dbReference type="RefSeq" id="WP_212816959.1">
    <property type="nucleotide sequence ID" value="NZ_AP023359.1"/>
</dbReference>
<feature type="transmembrane region" description="Helical" evidence="2">
    <location>
        <begin position="66"/>
        <end position="86"/>
    </location>
</feature>
<evidence type="ECO:0000256" key="1">
    <source>
        <dbReference type="ARBA" id="ARBA00022801"/>
    </source>
</evidence>
<feature type="transmembrane region" description="Helical" evidence="2">
    <location>
        <begin position="21"/>
        <end position="37"/>
    </location>
</feature>
<dbReference type="Pfam" id="PF07228">
    <property type="entry name" value="SpoIIE"/>
    <property type="match status" value="1"/>
</dbReference>
<dbReference type="EMBL" id="AP023359">
    <property type="protein sequence ID" value="BCJ67654.1"/>
    <property type="molecule type" value="Genomic_DNA"/>
</dbReference>
<sequence>MPGRQAHRGRGAGGTLDRWRGLPAALVFVALVWLVDVVTQTHAVFIGFLALAPLIAAAVEGGRRTAVVSAVAMTVAVLAGLPSGLFGSLDHMLRVAVVFSVGLASIYVARSRTQRERRLRQVSEIAQVTQRAVLRVLPEQVGDLRVAAHYLSAYETAKVGGDLYEVVVTPFGVRAIIGDACGKGLQAVLTASTALGAFRHAAYVHEDLAAVAADLDLAVARDPAGGAAPVAFVTAALVQFGDTELEVVNCGHPAPVLRSGTVDVVAIEPPDRYPPLGLRRGAPPPVPVRHAWRPGDRLLLYTDGLLEARDRDGGFLPLPEIYDCLGESTGDECVDRIVARLLAHTRGRTRDDAALMVLDHLPTPAR</sequence>
<feature type="transmembrane region" description="Helical" evidence="2">
    <location>
        <begin position="92"/>
        <end position="110"/>
    </location>
</feature>
<dbReference type="PANTHER" id="PTHR43156">
    <property type="entry name" value="STAGE II SPORULATION PROTEIN E-RELATED"/>
    <property type="match status" value="1"/>
</dbReference>
<reference evidence="4" key="1">
    <citation type="submission" date="2020-08" db="EMBL/GenBank/DDBJ databases">
        <title>Whole genome shotgun sequence of Polymorphospora rubra NBRC 101157.</title>
        <authorList>
            <person name="Komaki H."/>
            <person name="Tamura T."/>
        </authorList>
    </citation>
    <scope>NUCLEOTIDE SEQUENCE</scope>
    <source>
        <strain evidence="4">NBRC 101157</strain>
    </source>
</reference>
<dbReference type="KEGG" id="pry:Prubr_46750"/>
<dbReference type="SMART" id="SM00331">
    <property type="entry name" value="PP2C_SIG"/>
    <property type="match status" value="1"/>
</dbReference>
<feature type="transmembrane region" description="Helical" evidence="2">
    <location>
        <begin position="43"/>
        <end position="59"/>
    </location>
</feature>
<keyword evidence="2" id="KW-0472">Membrane</keyword>
<dbReference type="GO" id="GO:0016791">
    <property type="term" value="F:phosphatase activity"/>
    <property type="evidence" value="ECO:0007669"/>
    <property type="project" value="TreeGrafter"/>
</dbReference>
<evidence type="ECO:0000313" key="5">
    <source>
        <dbReference type="Proteomes" id="UP000680866"/>
    </source>
</evidence>
<evidence type="ECO:0000256" key="2">
    <source>
        <dbReference type="SAM" id="Phobius"/>
    </source>
</evidence>
<organism evidence="4 5">
    <name type="scientific">Polymorphospora rubra</name>
    <dbReference type="NCBI Taxonomy" id="338584"/>
    <lineage>
        <taxon>Bacteria</taxon>
        <taxon>Bacillati</taxon>
        <taxon>Actinomycetota</taxon>
        <taxon>Actinomycetes</taxon>
        <taxon>Micromonosporales</taxon>
        <taxon>Micromonosporaceae</taxon>
        <taxon>Polymorphospora</taxon>
    </lineage>
</organism>
<gene>
    <name evidence="4" type="ORF">Prubr_46750</name>
</gene>
<evidence type="ECO:0000259" key="3">
    <source>
        <dbReference type="SMART" id="SM00331"/>
    </source>
</evidence>
<dbReference type="InterPro" id="IPR036457">
    <property type="entry name" value="PPM-type-like_dom_sf"/>
</dbReference>
<keyword evidence="2" id="KW-0812">Transmembrane</keyword>
<evidence type="ECO:0000313" key="4">
    <source>
        <dbReference type="EMBL" id="BCJ67654.1"/>
    </source>
</evidence>
<keyword evidence="5" id="KW-1185">Reference proteome</keyword>